<dbReference type="EMBL" id="LXQA010039545">
    <property type="protein sequence ID" value="MCH99161.1"/>
    <property type="molecule type" value="Genomic_DNA"/>
</dbReference>
<dbReference type="Proteomes" id="UP000265520">
    <property type="component" value="Unassembled WGS sequence"/>
</dbReference>
<comment type="similarity">
    <text evidence="2">Belongs to the bZIP family.</text>
</comment>
<evidence type="ECO:0000313" key="9">
    <source>
        <dbReference type="EMBL" id="MCH99161.1"/>
    </source>
</evidence>
<feature type="domain" description="BZIP" evidence="8">
    <location>
        <begin position="1"/>
        <end position="46"/>
    </location>
</feature>
<proteinExistence type="inferred from homology"/>
<keyword evidence="5" id="KW-0804">Transcription</keyword>
<dbReference type="GO" id="GO:0005634">
    <property type="term" value="C:nucleus"/>
    <property type="evidence" value="ECO:0007669"/>
    <property type="project" value="UniProtKB-SubCell"/>
</dbReference>
<accession>A0A392NI82</accession>
<dbReference type="FunFam" id="1.20.5.170:FF:000020">
    <property type="entry name" value="BZIP transcription factor"/>
    <property type="match status" value="1"/>
</dbReference>
<organism evidence="9 10">
    <name type="scientific">Trifolium medium</name>
    <dbReference type="NCBI Taxonomy" id="97028"/>
    <lineage>
        <taxon>Eukaryota</taxon>
        <taxon>Viridiplantae</taxon>
        <taxon>Streptophyta</taxon>
        <taxon>Embryophyta</taxon>
        <taxon>Tracheophyta</taxon>
        <taxon>Spermatophyta</taxon>
        <taxon>Magnoliopsida</taxon>
        <taxon>eudicotyledons</taxon>
        <taxon>Gunneridae</taxon>
        <taxon>Pentapetalae</taxon>
        <taxon>rosids</taxon>
        <taxon>fabids</taxon>
        <taxon>Fabales</taxon>
        <taxon>Fabaceae</taxon>
        <taxon>Papilionoideae</taxon>
        <taxon>50 kb inversion clade</taxon>
        <taxon>NPAAA clade</taxon>
        <taxon>Hologalegina</taxon>
        <taxon>IRL clade</taxon>
        <taxon>Trifolieae</taxon>
        <taxon>Trifolium</taxon>
    </lineage>
</organism>
<sequence>MLSNRESARRSRRRKQAHLTELETQVSQLRGENSSLVKRLTDVNQKYTDSAVDNRVLKADVETLRAK</sequence>
<dbReference type="GO" id="GO:0046983">
    <property type="term" value="F:protein dimerization activity"/>
    <property type="evidence" value="ECO:0007669"/>
    <property type="project" value="UniProtKB-ARBA"/>
</dbReference>
<evidence type="ECO:0000256" key="4">
    <source>
        <dbReference type="ARBA" id="ARBA00023125"/>
    </source>
</evidence>
<evidence type="ECO:0000256" key="7">
    <source>
        <dbReference type="SAM" id="MobiDB-lite"/>
    </source>
</evidence>
<keyword evidence="10" id="KW-1185">Reference proteome</keyword>
<evidence type="ECO:0000313" key="10">
    <source>
        <dbReference type="Proteomes" id="UP000265520"/>
    </source>
</evidence>
<evidence type="ECO:0000256" key="1">
    <source>
        <dbReference type="ARBA" id="ARBA00004123"/>
    </source>
</evidence>
<dbReference type="GO" id="GO:0003700">
    <property type="term" value="F:DNA-binding transcription factor activity"/>
    <property type="evidence" value="ECO:0007669"/>
    <property type="project" value="InterPro"/>
</dbReference>
<keyword evidence="6" id="KW-0539">Nucleus</keyword>
<gene>
    <name evidence="9" type="ORF">A2U01_0020172</name>
</gene>
<dbReference type="PANTHER" id="PTHR46408">
    <property type="entry name" value="BASIC LEUCINE ZIPPER 63"/>
    <property type="match status" value="1"/>
</dbReference>
<comment type="subcellular location">
    <subcellularLocation>
        <location evidence="1">Nucleus</location>
    </subcellularLocation>
</comment>
<keyword evidence="3" id="KW-0805">Transcription regulation</keyword>
<evidence type="ECO:0000259" key="8">
    <source>
        <dbReference type="PROSITE" id="PS50217"/>
    </source>
</evidence>
<evidence type="ECO:0000256" key="6">
    <source>
        <dbReference type="ARBA" id="ARBA00023242"/>
    </source>
</evidence>
<keyword evidence="4" id="KW-0238">DNA-binding</keyword>
<evidence type="ECO:0000256" key="5">
    <source>
        <dbReference type="ARBA" id="ARBA00023163"/>
    </source>
</evidence>
<dbReference type="InterPro" id="IPR004827">
    <property type="entry name" value="bZIP"/>
</dbReference>
<dbReference type="InterPro" id="IPR046347">
    <property type="entry name" value="bZIP_sf"/>
</dbReference>
<comment type="caution">
    <text evidence="9">The sequence shown here is derived from an EMBL/GenBank/DDBJ whole genome shotgun (WGS) entry which is preliminary data.</text>
</comment>
<dbReference type="AlphaFoldDB" id="A0A392NI82"/>
<feature type="non-terminal residue" evidence="9">
    <location>
        <position position="67"/>
    </location>
</feature>
<dbReference type="PROSITE" id="PS50217">
    <property type="entry name" value="BZIP"/>
    <property type="match status" value="1"/>
</dbReference>
<evidence type="ECO:0000256" key="3">
    <source>
        <dbReference type="ARBA" id="ARBA00023015"/>
    </source>
</evidence>
<protein>
    <submittedName>
        <fullName evidence="9">Light-inducible protein CPRF2-like</fullName>
    </submittedName>
</protein>
<feature type="region of interest" description="Disordered" evidence="7">
    <location>
        <begin position="1"/>
        <end position="26"/>
    </location>
</feature>
<dbReference type="SMART" id="SM00338">
    <property type="entry name" value="BRLZ"/>
    <property type="match status" value="1"/>
</dbReference>
<dbReference type="Pfam" id="PF00170">
    <property type="entry name" value="bZIP_1"/>
    <property type="match status" value="1"/>
</dbReference>
<dbReference type="GO" id="GO:0003677">
    <property type="term" value="F:DNA binding"/>
    <property type="evidence" value="ECO:0007669"/>
    <property type="project" value="UniProtKB-KW"/>
</dbReference>
<evidence type="ECO:0000256" key="2">
    <source>
        <dbReference type="ARBA" id="ARBA00007163"/>
    </source>
</evidence>
<dbReference type="SUPFAM" id="SSF57959">
    <property type="entry name" value="Leucine zipper domain"/>
    <property type="match status" value="1"/>
</dbReference>
<reference evidence="9 10" key="1">
    <citation type="journal article" date="2018" name="Front. Plant Sci.">
        <title>Red Clover (Trifolium pratense) and Zigzag Clover (T. medium) - A Picture of Genomic Similarities and Differences.</title>
        <authorList>
            <person name="Dluhosova J."/>
            <person name="Istvanek J."/>
            <person name="Nedelnik J."/>
            <person name="Repkova J."/>
        </authorList>
    </citation>
    <scope>NUCLEOTIDE SEQUENCE [LARGE SCALE GENOMIC DNA]</scope>
    <source>
        <strain evidence="10">cv. 10/8</strain>
        <tissue evidence="9">Leaf</tissue>
    </source>
</reference>
<dbReference type="PANTHER" id="PTHR46408:SF10">
    <property type="entry name" value="BASIC LEUCINE ZIPPER 63"/>
    <property type="match status" value="1"/>
</dbReference>
<name>A0A392NI82_9FABA</name>
<dbReference type="Gene3D" id="1.20.5.170">
    <property type="match status" value="1"/>
</dbReference>